<accession>A0AC34F8X4</accession>
<organism evidence="1 2">
    <name type="scientific">Panagrolaimus sp. ES5</name>
    <dbReference type="NCBI Taxonomy" id="591445"/>
    <lineage>
        <taxon>Eukaryota</taxon>
        <taxon>Metazoa</taxon>
        <taxon>Ecdysozoa</taxon>
        <taxon>Nematoda</taxon>
        <taxon>Chromadorea</taxon>
        <taxon>Rhabditida</taxon>
        <taxon>Tylenchina</taxon>
        <taxon>Panagrolaimomorpha</taxon>
        <taxon>Panagrolaimoidea</taxon>
        <taxon>Panagrolaimidae</taxon>
        <taxon>Panagrolaimus</taxon>
    </lineage>
</organism>
<reference evidence="2" key="1">
    <citation type="submission" date="2022-11" db="UniProtKB">
        <authorList>
            <consortium name="WormBaseParasite"/>
        </authorList>
    </citation>
    <scope>IDENTIFICATION</scope>
</reference>
<evidence type="ECO:0000313" key="1">
    <source>
        <dbReference type="Proteomes" id="UP000887579"/>
    </source>
</evidence>
<evidence type="ECO:0000313" key="2">
    <source>
        <dbReference type="WBParaSite" id="ES5_v2.g13549.t1"/>
    </source>
</evidence>
<proteinExistence type="predicted"/>
<protein>
    <submittedName>
        <fullName evidence="2">Protein kinase domain-containing protein</fullName>
    </submittedName>
</protein>
<sequence length="410" mass="46812">MRSRRRHHFEPSRRPSNVPPLLLEPITQNRINLTVPFNNGNNIHSNGETDISIIPTTTATTSPLTTTCGENSSPSSQDARVITYMKFVEVFMSGKLRFDNTHEEHRFLADDLIDLGEIGRGRFGVVNKMKHIKSNRIMAVKKVRITTTTFDDTEDRRLIKQLQNEVQTIRDAATCKEVVSFYGVTFKEGDCMICMELMDISLERMYKTVRRMGLKFSEDVLGIVGVTVLQALNCLKKLKGIMHRDVKPSNILLSLKGDVKLCDFGISGYLENSIAKTKDVGCRPYMAPERLTGSPEGYDIRADVWSLGITMIEVARMHFPYKNFDEQSVFAQIKQVVYGDPQILRAKDGFSYKIVNFVNECLTKEVNDRPNFQMLMETNFYQHFSQLPNKTSIIQKNLSALYNFDKNVFS</sequence>
<dbReference type="WBParaSite" id="ES5_v2.g13549.t1">
    <property type="protein sequence ID" value="ES5_v2.g13549.t1"/>
    <property type="gene ID" value="ES5_v2.g13549"/>
</dbReference>
<dbReference type="Proteomes" id="UP000887579">
    <property type="component" value="Unplaced"/>
</dbReference>
<name>A0AC34F8X4_9BILA</name>